<feature type="transmembrane region" description="Helical" evidence="1">
    <location>
        <begin position="21"/>
        <end position="44"/>
    </location>
</feature>
<dbReference type="InterPro" id="IPR019692">
    <property type="entry name" value="CFP-6_PH"/>
</dbReference>
<reference evidence="3" key="1">
    <citation type="submission" date="2022-12" db="EMBL/GenBank/DDBJ databases">
        <authorList>
            <person name="Krivoruchko A.V."/>
            <person name="Elkin A."/>
        </authorList>
    </citation>
    <scope>NUCLEOTIDE SEQUENCE</scope>
    <source>
        <strain evidence="3">IEGM 1391</strain>
    </source>
</reference>
<evidence type="ECO:0000259" key="2">
    <source>
        <dbReference type="Pfam" id="PF10756"/>
    </source>
</evidence>
<evidence type="ECO:0000256" key="1">
    <source>
        <dbReference type="SAM" id="Phobius"/>
    </source>
</evidence>
<feature type="transmembrane region" description="Helical" evidence="1">
    <location>
        <begin position="50"/>
        <end position="71"/>
    </location>
</feature>
<feature type="domain" description="Low molecular weight protein antigen 6 PH" evidence="2">
    <location>
        <begin position="73"/>
        <end position="152"/>
    </location>
</feature>
<sequence length="161" mass="17402">MWINPVDNFSNNPQGVYEERWATPVVAIGALVVGGFALGIGAALSSTDAAGTFLVGLAAVGMWVIAALAAAQRPRLAITRDGSLTMKRLSGVHTYSRADIVRVKIVRYPRLGRRVPMLELDIRPPGEDDDRLIIFGRWDLGTDPRDVFDALDLHGLVPPSA</sequence>
<dbReference type="EMBL" id="JAPWIJ010000001">
    <property type="protein sequence ID" value="MCZ4517248.1"/>
    <property type="molecule type" value="Genomic_DNA"/>
</dbReference>
<comment type="caution">
    <text evidence="3">The sequence shown here is derived from an EMBL/GenBank/DDBJ whole genome shotgun (WGS) entry which is preliminary data.</text>
</comment>
<protein>
    <submittedName>
        <fullName evidence="3">PH domain-containing protein</fullName>
    </submittedName>
</protein>
<keyword evidence="1" id="KW-1133">Transmembrane helix</keyword>
<evidence type="ECO:0000313" key="4">
    <source>
        <dbReference type="Proteomes" id="UP001081071"/>
    </source>
</evidence>
<accession>A0ABT4M8R8</accession>
<keyword evidence="4" id="KW-1185">Reference proteome</keyword>
<evidence type="ECO:0000313" key="3">
    <source>
        <dbReference type="EMBL" id="MCZ4517248.1"/>
    </source>
</evidence>
<proteinExistence type="predicted"/>
<keyword evidence="1" id="KW-0812">Transmembrane</keyword>
<organism evidence="3 4">
    <name type="scientific">Rhodococcus ruber</name>
    <dbReference type="NCBI Taxonomy" id="1830"/>
    <lineage>
        <taxon>Bacteria</taxon>
        <taxon>Bacillati</taxon>
        <taxon>Actinomycetota</taxon>
        <taxon>Actinomycetes</taxon>
        <taxon>Mycobacteriales</taxon>
        <taxon>Nocardiaceae</taxon>
        <taxon>Rhodococcus</taxon>
    </lineage>
</organism>
<keyword evidence="1" id="KW-0472">Membrane</keyword>
<dbReference type="RefSeq" id="WP_269601855.1">
    <property type="nucleotide sequence ID" value="NZ_JAPWIJ010000001.1"/>
</dbReference>
<dbReference type="Pfam" id="PF10756">
    <property type="entry name" value="bPH_6"/>
    <property type="match status" value="1"/>
</dbReference>
<dbReference type="Proteomes" id="UP001081071">
    <property type="component" value="Unassembled WGS sequence"/>
</dbReference>
<gene>
    <name evidence="3" type="ORF">O4220_01890</name>
</gene>
<name>A0ABT4M8R8_9NOCA</name>